<dbReference type="Gene3D" id="3.90.79.10">
    <property type="entry name" value="Nucleoside Triphosphate Pyrophosphohydrolase"/>
    <property type="match status" value="1"/>
</dbReference>
<proteinExistence type="predicted"/>
<dbReference type="GO" id="GO:0016787">
    <property type="term" value="F:hydrolase activity"/>
    <property type="evidence" value="ECO:0007669"/>
    <property type="project" value="UniProtKB-KW"/>
</dbReference>
<sequence>MKLLDKTVNFSGAKLALISNGKILTILRDVIPTIPYPNMWDLPGGGRENAEAPFDCASRECYEELGLALTKDAVVWERVYPGLVNPDSQAVFLVAFMNQDMIDHIAFGDEGQGYQLMAIDDFLADDQVIPQLKVRLADYLANRQT</sequence>
<evidence type="ECO:0000259" key="1">
    <source>
        <dbReference type="PROSITE" id="PS51462"/>
    </source>
</evidence>
<dbReference type="SUPFAM" id="SSF55811">
    <property type="entry name" value="Nudix"/>
    <property type="match status" value="1"/>
</dbReference>
<dbReference type="RefSeq" id="WP_115251370.1">
    <property type="nucleotide sequence ID" value="NZ_UHFF01000002.1"/>
</dbReference>
<protein>
    <submittedName>
        <fullName evidence="2">NUDIX hydrolase</fullName>
    </submittedName>
</protein>
<name>A0A380JUA1_9STRE</name>
<dbReference type="PROSITE" id="PS51462">
    <property type="entry name" value="NUDIX"/>
    <property type="match status" value="1"/>
</dbReference>
<dbReference type="Pfam" id="PF00293">
    <property type="entry name" value="NUDIX"/>
    <property type="match status" value="1"/>
</dbReference>
<keyword evidence="2" id="KW-0378">Hydrolase</keyword>
<gene>
    <name evidence="2" type="ORF">NCTC12092_01829</name>
</gene>
<dbReference type="AlphaFoldDB" id="A0A380JUA1"/>
<accession>A0A380JUA1</accession>
<dbReference type="Proteomes" id="UP000254461">
    <property type="component" value="Unassembled WGS sequence"/>
</dbReference>
<dbReference type="InterPro" id="IPR000086">
    <property type="entry name" value="NUDIX_hydrolase_dom"/>
</dbReference>
<feature type="domain" description="Nudix hydrolase" evidence="1">
    <location>
        <begin position="5"/>
        <end position="142"/>
    </location>
</feature>
<dbReference type="InterPro" id="IPR015797">
    <property type="entry name" value="NUDIX_hydrolase-like_dom_sf"/>
</dbReference>
<organism evidence="2 3">
    <name type="scientific">Streptococcus equi subsp. equi</name>
    <dbReference type="NCBI Taxonomy" id="148942"/>
    <lineage>
        <taxon>Bacteria</taxon>
        <taxon>Bacillati</taxon>
        <taxon>Bacillota</taxon>
        <taxon>Bacilli</taxon>
        <taxon>Lactobacillales</taxon>
        <taxon>Streptococcaceae</taxon>
        <taxon>Streptococcus</taxon>
    </lineage>
</organism>
<reference evidence="2 3" key="1">
    <citation type="submission" date="2018-06" db="EMBL/GenBank/DDBJ databases">
        <authorList>
            <consortium name="Pathogen Informatics"/>
            <person name="Doyle S."/>
        </authorList>
    </citation>
    <scope>NUCLEOTIDE SEQUENCE [LARGE SCALE GENOMIC DNA]</scope>
    <source>
        <strain evidence="2 3">NCTC12092</strain>
    </source>
</reference>
<evidence type="ECO:0000313" key="3">
    <source>
        <dbReference type="Proteomes" id="UP000254461"/>
    </source>
</evidence>
<dbReference type="EMBL" id="UHFF01000002">
    <property type="protein sequence ID" value="SUN49297.1"/>
    <property type="molecule type" value="Genomic_DNA"/>
</dbReference>
<dbReference type="CDD" id="cd04682">
    <property type="entry name" value="NUDIX_Hydrolase"/>
    <property type="match status" value="1"/>
</dbReference>
<evidence type="ECO:0000313" key="2">
    <source>
        <dbReference type="EMBL" id="SUN49297.1"/>
    </source>
</evidence>